<comment type="similarity">
    <text evidence="9">Belongs to the methylthiotransferase family. MiaB subfamily.</text>
</comment>
<dbReference type="InterPro" id="IPR023404">
    <property type="entry name" value="rSAM_horseshoe"/>
</dbReference>
<feature type="binding site" evidence="9">
    <location>
        <position position="199"/>
    </location>
    <ligand>
        <name>[4Fe-4S] cluster</name>
        <dbReference type="ChEBI" id="CHEBI:49883"/>
        <label>2</label>
        <note>4Fe-4S-S-AdoMet</note>
    </ligand>
</feature>
<dbReference type="InterPro" id="IPR058240">
    <property type="entry name" value="rSAM_sf"/>
</dbReference>
<dbReference type="InterPro" id="IPR020612">
    <property type="entry name" value="Methylthiotransferase_CS"/>
</dbReference>
<dbReference type="SFLD" id="SFLDF00273">
    <property type="entry name" value="(dimethylallyl)adenosine_tRNA"/>
    <property type="match status" value="1"/>
</dbReference>
<dbReference type="Pfam" id="PF04055">
    <property type="entry name" value="Radical_SAM"/>
    <property type="match status" value="1"/>
</dbReference>
<feature type="domain" description="MTTase N-terminal" evidence="11">
    <location>
        <begin position="36"/>
        <end position="154"/>
    </location>
</feature>
<evidence type="ECO:0000256" key="6">
    <source>
        <dbReference type="ARBA" id="ARBA00023004"/>
    </source>
</evidence>
<feature type="binding site" evidence="9">
    <location>
        <position position="45"/>
    </location>
    <ligand>
        <name>[4Fe-4S] cluster</name>
        <dbReference type="ChEBI" id="CHEBI:49883"/>
        <label>1</label>
    </ligand>
</feature>
<gene>
    <name evidence="9" type="primary">miaB</name>
    <name evidence="13" type="ORF">J2Z35_000851</name>
</gene>
<comment type="function">
    <text evidence="1 9">Catalyzes the methylthiolation of N6-(dimethylallyl)adenosine (i(6)A), leading to the formation of 2-methylthio-N6-(dimethylallyl)adenosine (ms(2)i(6)A) at position 37 in tRNAs that read codons beginning with uridine.</text>
</comment>
<feature type="binding site" evidence="9">
    <location>
        <position position="81"/>
    </location>
    <ligand>
        <name>[4Fe-4S] cluster</name>
        <dbReference type="ChEBI" id="CHEBI:49883"/>
        <label>1</label>
    </ligand>
</feature>
<evidence type="ECO:0000259" key="11">
    <source>
        <dbReference type="PROSITE" id="PS51449"/>
    </source>
</evidence>
<dbReference type="EC" id="2.8.4.3" evidence="8 9"/>
<evidence type="ECO:0000256" key="2">
    <source>
        <dbReference type="ARBA" id="ARBA00022485"/>
    </source>
</evidence>
<comment type="subunit">
    <text evidence="9">Monomer.</text>
</comment>
<keyword evidence="9" id="KW-0963">Cytoplasm</keyword>
<proteinExistence type="inferred from homology"/>
<evidence type="ECO:0000256" key="4">
    <source>
        <dbReference type="ARBA" id="ARBA00022691"/>
    </source>
</evidence>
<dbReference type="PANTHER" id="PTHR43020">
    <property type="entry name" value="CDK5 REGULATORY SUBUNIT-ASSOCIATED PROTEIN 1"/>
    <property type="match status" value="1"/>
</dbReference>
<dbReference type="InterPro" id="IPR005839">
    <property type="entry name" value="Methylthiotransferase"/>
</dbReference>
<dbReference type="HAMAP" id="MF_01864">
    <property type="entry name" value="tRNA_metthiotr_MiaB"/>
    <property type="match status" value="1"/>
</dbReference>
<keyword evidence="5 9" id="KW-0479">Metal-binding</keyword>
<feature type="domain" description="Radical SAM core" evidence="12">
    <location>
        <begin position="178"/>
        <end position="408"/>
    </location>
</feature>
<dbReference type="RefSeq" id="WP_209659725.1">
    <property type="nucleotide sequence ID" value="NZ_JAGGLI010000006.1"/>
</dbReference>
<protein>
    <recommendedName>
        <fullName evidence="8 9">tRNA-2-methylthio-N(6)-dimethylallyladenosine synthase</fullName>
        <ecNumber evidence="8 9">2.8.4.3</ecNumber>
    </recommendedName>
    <alternativeName>
        <fullName evidence="9">(Dimethylallyl)adenosine tRNA methylthiotransferase MiaB</fullName>
    </alternativeName>
    <alternativeName>
        <fullName evidence="9">tRNA-i(6)A37 methylthiotransferase</fullName>
    </alternativeName>
</protein>
<dbReference type="Gene3D" id="3.40.50.12160">
    <property type="entry name" value="Methylthiotransferase, N-terminal domain"/>
    <property type="match status" value="1"/>
</dbReference>
<evidence type="ECO:0000313" key="13">
    <source>
        <dbReference type="EMBL" id="MBP2027059.1"/>
    </source>
</evidence>
<keyword evidence="9" id="KW-0819">tRNA processing</keyword>
<dbReference type="SUPFAM" id="SSF102114">
    <property type="entry name" value="Radical SAM enzymes"/>
    <property type="match status" value="1"/>
</dbReference>
<evidence type="ECO:0000256" key="8">
    <source>
        <dbReference type="ARBA" id="ARBA00033765"/>
    </source>
</evidence>
<comment type="subcellular location">
    <subcellularLocation>
        <location evidence="9">Cytoplasm</location>
    </subcellularLocation>
</comment>
<evidence type="ECO:0000256" key="3">
    <source>
        <dbReference type="ARBA" id="ARBA00022679"/>
    </source>
</evidence>
<evidence type="ECO:0000259" key="12">
    <source>
        <dbReference type="PROSITE" id="PS51918"/>
    </source>
</evidence>
<dbReference type="PROSITE" id="PS01278">
    <property type="entry name" value="MTTASE_RADICAL"/>
    <property type="match status" value="1"/>
</dbReference>
<dbReference type="PANTHER" id="PTHR43020:SF2">
    <property type="entry name" value="MITOCHONDRIAL TRNA METHYLTHIOTRANSFERASE CDK5RAP1"/>
    <property type="match status" value="1"/>
</dbReference>
<dbReference type="InterPro" id="IPR007197">
    <property type="entry name" value="rSAM"/>
</dbReference>
<feature type="binding site" evidence="9">
    <location>
        <position position="196"/>
    </location>
    <ligand>
        <name>[4Fe-4S] cluster</name>
        <dbReference type="ChEBI" id="CHEBI:49883"/>
        <label>2</label>
        <note>4Fe-4S-S-AdoMet</note>
    </ligand>
</feature>
<dbReference type="EMBL" id="JAGGLI010000006">
    <property type="protein sequence ID" value="MBP2027059.1"/>
    <property type="molecule type" value="Genomic_DNA"/>
</dbReference>
<feature type="binding site" evidence="9">
    <location>
        <position position="192"/>
    </location>
    <ligand>
        <name>[4Fe-4S] cluster</name>
        <dbReference type="ChEBI" id="CHEBI:49883"/>
        <label>2</label>
        <note>4Fe-4S-S-AdoMet</note>
    </ligand>
</feature>
<dbReference type="Proteomes" id="UP001314903">
    <property type="component" value="Unassembled WGS sequence"/>
</dbReference>
<keyword evidence="6 9" id="KW-0408">Iron</keyword>
<evidence type="ECO:0000256" key="1">
    <source>
        <dbReference type="ARBA" id="ARBA00003234"/>
    </source>
</evidence>
<name>A0ABS4KH00_9FIRM</name>
<dbReference type="InterPro" id="IPR006463">
    <property type="entry name" value="MiaB_methiolase"/>
</dbReference>
<dbReference type="GO" id="GO:0035597">
    <property type="term" value="F:tRNA-2-methylthio-N(6)-dimethylallyladenosine(37) synthase activity"/>
    <property type="evidence" value="ECO:0007669"/>
    <property type="project" value="UniProtKB-EC"/>
</dbReference>
<dbReference type="SMART" id="SM00729">
    <property type="entry name" value="Elp3"/>
    <property type="match status" value="1"/>
</dbReference>
<dbReference type="PROSITE" id="PS51918">
    <property type="entry name" value="RADICAL_SAM"/>
    <property type="match status" value="1"/>
</dbReference>
<keyword evidence="4 9" id="KW-0949">S-adenosyl-L-methionine</keyword>
<dbReference type="InterPro" id="IPR006638">
    <property type="entry name" value="Elp3/MiaA/NifB-like_rSAM"/>
</dbReference>
<organism evidence="13 14">
    <name type="scientific">Acetoanaerobium pronyense</name>
    <dbReference type="NCBI Taxonomy" id="1482736"/>
    <lineage>
        <taxon>Bacteria</taxon>
        <taxon>Bacillati</taxon>
        <taxon>Bacillota</taxon>
        <taxon>Clostridia</taxon>
        <taxon>Peptostreptococcales</taxon>
        <taxon>Filifactoraceae</taxon>
        <taxon>Acetoanaerobium</taxon>
    </lineage>
</organism>
<keyword evidence="7 9" id="KW-0411">Iron-sulfur</keyword>
<accession>A0ABS4KH00</accession>
<keyword evidence="14" id="KW-1185">Reference proteome</keyword>
<sequence>MSERKSIKVKHEEILRQQQFINELRTLLSEDETKYKKYYIVTWGCQMNEHDSENLTGMFDLMGLTPGENEEDADIIIYNTCAVRENAELKVYGNLSHLKKIKKIKEHLVIAVCGCMMQQSHIVDEIKKKYPHVSLVFGTHNLYKFPELLTNFLSSNQGTLIDVWDIDGRIVEGLPTYRKKEVKSFVNIMYGCNNFCSYCIVPYTRGRERSREPKDIVTEVESLVKDGVKEITLLGQNVNSYGNTFEQSYTFADLLKTLNDVDGIKRIRFMTSHPKDISDDVIDAIANLPKVCESIHLPVQAGSTRVLKAMNRNYTKEDYLSLIKKIKSKIKDVALTTDIMVGFPGESEEDFLDTLDLINEVRYDSAFMFIYSVRKGTVAENMENHIEESVKKERFHRLLEKTNEIAREINASYKDKVVEVLVEGKSKKDPNILTGRTRQNKLVNFKGDESLIGDIINIKVTDPKSFSLNGIVL</sequence>
<evidence type="ECO:0000313" key="14">
    <source>
        <dbReference type="Proteomes" id="UP001314903"/>
    </source>
</evidence>
<feature type="domain" description="TRAM" evidence="10">
    <location>
        <begin position="411"/>
        <end position="473"/>
    </location>
</feature>
<dbReference type="SFLD" id="SFLDG01082">
    <property type="entry name" value="B12-binding_domain_containing"/>
    <property type="match status" value="1"/>
</dbReference>
<dbReference type="SFLD" id="SFLDS00029">
    <property type="entry name" value="Radical_SAM"/>
    <property type="match status" value="1"/>
</dbReference>
<dbReference type="SFLD" id="SFLDG01061">
    <property type="entry name" value="methylthiotransferase"/>
    <property type="match status" value="1"/>
</dbReference>
<dbReference type="InterPro" id="IPR002792">
    <property type="entry name" value="TRAM_dom"/>
</dbReference>
<keyword evidence="2 9" id="KW-0004">4Fe-4S</keyword>
<dbReference type="Gene3D" id="3.80.30.20">
    <property type="entry name" value="tm_1862 like domain"/>
    <property type="match status" value="1"/>
</dbReference>
<dbReference type="Pfam" id="PF00919">
    <property type="entry name" value="UPF0004"/>
    <property type="match status" value="1"/>
</dbReference>
<keyword evidence="3 9" id="KW-0808">Transferase</keyword>
<comment type="cofactor">
    <cofactor evidence="9">
        <name>[4Fe-4S] cluster</name>
        <dbReference type="ChEBI" id="CHEBI:49883"/>
    </cofactor>
    <text evidence="9">Binds 2 [4Fe-4S] clusters. One cluster is coordinated with 3 cysteines and an exchangeable S-adenosyl-L-methionine.</text>
</comment>
<dbReference type="InterPro" id="IPR013848">
    <property type="entry name" value="Methylthiotransferase_N"/>
</dbReference>
<feature type="binding site" evidence="9">
    <location>
        <position position="115"/>
    </location>
    <ligand>
        <name>[4Fe-4S] cluster</name>
        <dbReference type="ChEBI" id="CHEBI:49883"/>
        <label>1</label>
    </ligand>
</feature>
<evidence type="ECO:0000256" key="7">
    <source>
        <dbReference type="ARBA" id="ARBA00023014"/>
    </source>
</evidence>
<comment type="catalytic activity">
    <reaction evidence="9">
        <text>N(6)-dimethylallyladenosine(37) in tRNA + (sulfur carrier)-SH + AH2 + 2 S-adenosyl-L-methionine = 2-methylsulfanyl-N(6)-dimethylallyladenosine(37) in tRNA + (sulfur carrier)-H + 5'-deoxyadenosine + L-methionine + A + S-adenosyl-L-homocysteine + 2 H(+)</text>
        <dbReference type="Rhea" id="RHEA:37067"/>
        <dbReference type="Rhea" id="RHEA-COMP:10375"/>
        <dbReference type="Rhea" id="RHEA-COMP:10376"/>
        <dbReference type="Rhea" id="RHEA-COMP:14737"/>
        <dbReference type="Rhea" id="RHEA-COMP:14739"/>
        <dbReference type="ChEBI" id="CHEBI:13193"/>
        <dbReference type="ChEBI" id="CHEBI:15378"/>
        <dbReference type="ChEBI" id="CHEBI:17319"/>
        <dbReference type="ChEBI" id="CHEBI:17499"/>
        <dbReference type="ChEBI" id="CHEBI:29917"/>
        <dbReference type="ChEBI" id="CHEBI:57844"/>
        <dbReference type="ChEBI" id="CHEBI:57856"/>
        <dbReference type="ChEBI" id="CHEBI:59789"/>
        <dbReference type="ChEBI" id="CHEBI:64428"/>
        <dbReference type="ChEBI" id="CHEBI:74415"/>
        <dbReference type="ChEBI" id="CHEBI:74417"/>
        <dbReference type="EC" id="2.8.4.3"/>
    </reaction>
</comment>
<dbReference type="PROSITE" id="PS50926">
    <property type="entry name" value="TRAM"/>
    <property type="match status" value="1"/>
</dbReference>
<dbReference type="InterPro" id="IPR038135">
    <property type="entry name" value="Methylthiotransferase_N_sf"/>
</dbReference>
<dbReference type="Pfam" id="PF01938">
    <property type="entry name" value="TRAM"/>
    <property type="match status" value="1"/>
</dbReference>
<evidence type="ECO:0000256" key="5">
    <source>
        <dbReference type="ARBA" id="ARBA00022723"/>
    </source>
</evidence>
<dbReference type="PROSITE" id="PS51449">
    <property type="entry name" value="MTTASE_N"/>
    <property type="match status" value="1"/>
</dbReference>
<evidence type="ECO:0000256" key="9">
    <source>
        <dbReference type="HAMAP-Rule" id="MF_01864"/>
    </source>
</evidence>
<dbReference type="CDD" id="cd01335">
    <property type="entry name" value="Radical_SAM"/>
    <property type="match status" value="1"/>
</dbReference>
<evidence type="ECO:0000259" key="10">
    <source>
        <dbReference type="PROSITE" id="PS50926"/>
    </source>
</evidence>
<reference evidence="13 14" key="1">
    <citation type="submission" date="2021-03" db="EMBL/GenBank/DDBJ databases">
        <title>Genomic Encyclopedia of Type Strains, Phase IV (KMG-IV): sequencing the most valuable type-strain genomes for metagenomic binning, comparative biology and taxonomic classification.</title>
        <authorList>
            <person name="Goeker M."/>
        </authorList>
    </citation>
    <scope>NUCLEOTIDE SEQUENCE [LARGE SCALE GENOMIC DNA]</scope>
    <source>
        <strain evidence="13 14">DSM 27512</strain>
    </source>
</reference>
<comment type="caution">
    <text evidence="13">The sequence shown here is derived from an EMBL/GenBank/DDBJ whole genome shotgun (WGS) entry which is preliminary data.</text>
</comment>
<dbReference type="NCBIfam" id="TIGR01574">
    <property type="entry name" value="miaB-methiolase"/>
    <property type="match status" value="1"/>
</dbReference>
<dbReference type="NCBIfam" id="TIGR00089">
    <property type="entry name" value="MiaB/RimO family radical SAM methylthiotransferase"/>
    <property type="match status" value="1"/>
</dbReference>